<keyword evidence="3" id="KW-1185">Reference proteome</keyword>
<organism evidence="2 3">
    <name type="scientific">Thiohalobacter thiocyanaticus</name>
    <dbReference type="NCBI Taxonomy" id="585455"/>
    <lineage>
        <taxon>Bacteria</taxon>
        <taxon>Pseudomonadati</taxon>
        <taxon>Pseudomonadota</taxon>
        <taxon>Gammaproteobacteria</taxon>
        <taxon>Thiohalobacterales</taxon>
        <taxon>Thiohalobacteraceae</taxon>
        <taxon>Thiohalobacter</taxon>
    </lineage>
</organism>
<dbReference type="InterPro" id="IPR013249">
    <property type="entry name" value="RNA_pol_sigma70_r4_t2"/>
</dbReference>
<comment type="caution">
    <text evidence="2">The sequence shown here is derived from an EMBL/GenBank/DDBJ whole genome shotgun (WGS) entry which is preliminary data.</text>
</comment>
<dbReference type="Gene3D" id="1.10.10.10">
    <property type="entry name" value="Winged helix-like DNA-binding domain superfamily/Winged helix DNA-binding domain"/>
    <property type="match status" value="1"/>
</dbReference>
<dbReference type="Pfam" id="PF08281">
    <property type="entry name" value="Sigma70_r4_2"/>
    <property type="match status" value="1"/>
</dbReference>
<evidence type="ECO:0000259" key="1">
    <source>
        <dbReference type="Pfam" id="PF08281"/>
    </source>
</evidence>
<feature type="domain" description="RNA polymerase sigma factor 70 region 4 type 2" evidence="1">
    <location>
        <begin position="108"/>
        <end position="159"/>
    </location>
</feature>
<proteinExistence type="predicted"/>
<protein>
    <recommendedName>
        <fullName evidence="1">RNA polymerase sigma factor 70 region 4 type 2 domain-containing protein</fullName>
    </recommendedName>
</protein>
<sequence length="201" mass="23183">MDILNRFNRNRRLRRALDDNRDRLYRMALAWSRNPALAIRLTEKVIDRELRSGQAQHEPSQLLLRLFGTLSRCWHEHRQRMAPDELECGFDPAAHRQRVQTHEDTSTSVQAAIGRLPVAERQVLTLVNIEQLSYEQTAQILEIPKSAVVCSLNQARLRLLDMLAQEISQQARCDDCWCSSRPAQCRSVHTSVPTAQERCSS</sequence>
<reference evidence="2 3" key="1">
    <citation type="journal article" date="2010" name="Int. J. Syst. Evol. Microbiol.">
        <title>Thiohalobacter thiocyanaticus gen. nov., sp. nov., a moderately halophilic, sulfur-oxidizing gammaproteobacterium from hypersaline lakes, that utilizes thiocyanate.</title>
        <authorList>
            <person name="Sorokin D.Y."/>
            <person name="Kovaleva O.L."/>
            <person name="Tourova T.P."/>
            <person name="Muyzer G."/>
        </authorList>
    </citation>
    <scope>NUCLEOTIDE SEQUENCE [LARGE SCALE GENOMIC DNA]</scope>
    <source>
        <strain evidence="2 3">Hrh1</strain>
    </source>
</reference>
<evidence type="ECO:0000313" key="2">
    <source>
        <dbReference type="EMBL" id="RRQ21691.1"/>
    </source>
</evidence>
<dbReference type="GO" id="GO:0006352">
    <property type="term" value="P:DNA-templated transcription initiation"/>
    <property type="evidence" value="ECO:0007669"/>
    <property type="project" value="InterPro"/>
</dbReference>
<dbReference type="InterPro" id="IPR036388">
    <property type="entry name" value="WH-like_DNA-bd_sf"/>
</dbReference>
<dbReference type="EMBL" id="QZMU01000001">
    <property type="protein sequence ID" value="RRQ21691.1"/>
    <property type="molecule type" value="Genomic_DNA"/>
</dbReference>
<dbReference type="RefSeq" id="WP_125181033.1">
    <property type="nucleotide sequence ID" value="NZ_QZMU01000001.1"/>
</dbReference>
<dbReference type="SUPFAM" id="SSF88659">
    <property type="entry name" value="Sigma3 and sigma4 domains of RNA polymerase sigma factors"/>
    <property type="match status" value="1"/>
</dbReference>
<dbReference type="GO" id="GO:0016987">
    <property type="term" value="F:sigma factor activity"/>
    <property type="evidence" value="ECO:0007669"/>
    <property type="project" value="InterPro"/>
</dbReference>
<accession>A0A426QIU8</accession>
<evidence type="ECO:0000313" key="3">
    <source>
        <dbReference type="Proteomes" id="UP000287798"/>
    </source>
</evidence>
<dbReference type="InterPro" id="IPR013324">
    <property type="entry name" value="RNA_pol_sigma_r3/r4-like"/>
</dbReference>
<dbReference type="AlphaFoldDB" id="A0A426QIU8"/>
<name>A0A426QIU8_9GAMM</name>
<gene>
    <name evidence="2" type="ORF">D6C00_06835</name>
</gene>
<dbReference type="GO" id="GO:0003677">
    <property type="term" value="F:DNA binding"/>
    <property type="evidence" value="ECO:0007669"/>
    <property type="project" value="InterPro"/>
</dbReference>
<dbReference type="Proteomes" id="UP000287798">
    <property type="component" value="Unassembled WGS sequence"/>
</dbReference>
<dbReference type="OrthoDB" id="9782108at2"/>